<accession>A0ABW7JG83</accession>
<reference evidence="3 4" key="1">
    <citation type="submission" date="2024-10" db="EMBL/GenBank/DDBJ databases">
        <authorList>
            <person name="Riesco R."/>
        </authorList>
    </citation>
    <scope>NUCLEOTIDE SEQUENCE [LARGE SCALE GENOMIC DNA]</scope>
    <source>
        <strain evidence="3 4">NCIMB 15449</strain>
    </source>
</reference>
<keyword evidence="1" id="KW-0812">Transmembrane</keyword>
<evidence type="ECO:0000313" key="3">
    <source>
        <dbReference type="EMBL" id="MFH5207005.1"/>
    </source>
</evidence>
<dbReference type="Pfam" id="PF02517">
    <property type="entry name" value="Rce1-like"/>
    <property type="match status" value="1"/>
</dbReference>
<dbReference type="EMBL" id="JBIMSO010000005">
    <property type="protein sequence ID" value="MFH5207005.1"/>
    <property type="molecule type" value="Genomic_DNA"/>
</dbReference>
<dbReference type="EC" id="3.4.-.-" evidence="3"/>
<keyword evidence="1" id="KW-1133">Transmembrane helix</keyword>
<protein>
    <submittedName>
        <fullName evidence="3">CPBP family intramembrane glutamic endopeptidase</fullName>
        <ecNumber evidence="3">3.4.-.-</ecNumber>
    </submittedName>
</protein>
<feature type="transmembrane region" description="Helical" evidence="1">
    <location>
        <begin position="190"/>
        <end position="210"/>
    </location>
</feature>
<dbReference type="InterPro" id="IPR003675">
    <property type="entry name" value="Rce1/LyrA-like_dom"/>
</dbReference>
<name>A0ABW7JG83_9NOCA</name>
<sequence length="215" mass="22202">MSRDRAEALVAVATALTWSNLVLPRLGLGNRGRTAANAVFATAFDRAIHATNPDLAPVPWTSREGTALGVAVAAVPVAGYGVIASVPTLREAVAGHAGERRTPLEFAEWIGLHIPVGTVYAEETIFRGTLDPLSENVFGVEIGSAVAALIFGLWHIHPARAAGDNVAATVVATAVAGYGFGLLRRRGGSLAAPALVHLAINVVGAFTTRLGSDAR</sequence>
<comment type="caution">
    <text evidence="3">The sequence shown here is derived from an EMBL/GenBank/DDBJ whole genome shotgun (WGS) entry which is preliminary data.</text>
</comment>
<evidence type="ECO:0000256" key="1">
    <source>
        <dbReference type="SAM" id="Phobius"/>
    </source>
</evidence>
<dbReference type="GO" id="GO:0016787">
    <property type="term" value="F:hydrolase activity"/>
    <property type="evidence" value="ECO:0007669"/>
    <property type="project" value="UniProtKB-KW"/>
</dbReference>
<proteinExistence type="predicted"/>
<feature type="transmembrane region" description="Helical" evidence="1">
    <location>
        <begin position="137"/>
        <end position="154"/>
    </location>
</feature>
<evidence type="ECO:0000259" key="2">
    <source>
        <dbReference type="Pfam" id="PF02517"/>
    </source>
</evidence>
<keyword evidence="3" id="KW-0378">Hydrolase</keyword>
<evidence type="ECO:0000313" key="4">
    <source>
        <dbReference type="Proteomes" id="UP001609175"/>
    </source>
</evidence>
<feature type="transmembrane region" description="Helical" evidence="1">
    <location>
        <begin position="166"/>
        <end position="183"/>
    </location>
</feature>
<dbReference type="Proteomes" id="UP001609175">
    <property type="component" value="Unassembled WGS sequence"/>
</dbReference>
<dbReference type="RefSeq" id="WP_395112427.1">
    <property type="nucleotide sequence ID" value="NZ_JBIMSO010000005.1"/>
</dbReference>
<feature type="domain" description="CAAX prenyl protease 2/Lysostaphin resistance protein A-like" evidence="2">
    <location>
        <begin position="111"/>
        <end position="203"/>
    </location>
</feature>
<keyword evidence="1" id="KW-0472">Membrane</keyword>
<gene>
    <name evidence="3" type="ORF">ACHIPZ_01990</name>
</gene>
<organism evidence="3 4">
    <name type="scientific">Antrihabitans spumae</name>
    <dbReference type="NCBI Taxonomy" id="3373370"/>
    <lineage>
        <taxon>Bacteria</taxon>
        <taxon>Bacillati</taxon>
        <taxon>Actinomycetota</taxon>
        <taxon>Actinomycetes</taxon>
        <taxon>Mycobacteriales</taxon>
        <taxon>Nocardiaceae</taxon>
        <taxon>Antrihabitans</taxon>
    </lineage>
</organism>